<name>A0A345C3I4_9BACI</name>
<feature type="transmembrane region" description="Helical" evidence="1">
    <location>
        <begin position="12"/>
        <end position="34"/>
    </location>
</feature>
<accession>A0A345C3I4</accession>
<feature type="transmembrane region" description="Helical" evidence="1">
    <location>
        <begin position="109"/>
        <end position="133"/>
    </location>
</feature>
<dbReference type="OrthoDB" id="154912at2"/>
<dbReference type="InterPro" id="IPR038750">
    <property type="entry name" value="YczE/YyaS-like"/>
</dbReference>
<keyword evidence="1" id="KW-1133">Transmembrane helix</keyword>
<protein>
    <submittedName>
        <fullName evidence="2">YitT family protein</fullName>
    </submittedName>
</protein>
<evidence type="ECO:0000313" key="3">
    <source>
        <dbReference type="Proteomes" id="UP000252100"/>
    </source>
</evidence>
<keyword evidence="1" id="KW-0472">Membrane</keyword>
<dbReference type="EMBL" id="CP031092">
    <property type="protein sequence ID" value="AXF57765.1"/>
    <property type="molecule type" value="Genomic_DNA"/>
</dbReference>
<organism evidence="2 3">
    <name type="scientific">Salicibibacter kimchii</name>
    <dbReference type="NCBI Taxonomy" id="2099786"/>
    <lineage>
        <taxon>Bacteria</taxon>
        <taxon>Bacillati</taxon>
        <taxon>Bacillota</taxon>
        <taxon>Bacilli</taxon>
        <taxon>Bacillales</taxon>
        <taxon>Bacillaceae</taxon>
        <taxon>Salicibibacter</taxon>
    </lineage>
</organism>
<evidence type="ECO:0000256" key="1">
    <source>
        <dbReference type="SAM" id="Phobius"/>
    </source>
</evidence>
<dbReference type="AlphaFoldDB" id="A0A345C3I4"/>
<evidence type="ECO:0000313" key="2">
    <source>
        <dbReference type="EMBL" id="AXF57765.1"/>
    </source>
</evidence>
<dbReference type="KEGG" id="rue:DT065_18500"/>
<dbReference type="PANTHER" id="PTHR40078">
    <property type="entry name" value="INTEGRAL MEMBRANE PROTEIN-RELATED"/>
    <property type="match status" value="1"/>
</dbReference>
<keyword evidence="3" id="KW-1185">Reference proteome</keyword>
<gene>
    <name evidence="2" type="ORF">DT065_18500</name>
</gene>
<keyword evidence="1" id="KW-0812">Transmembrane</keyword>
<reference evidence="2 3" key="1">
    <citation type="journal article" date="2018" name="J. Microbiol.">
        <title>Salicibibacter kimchii gen. nov., sp. nov., a moderately halophilic and alkalitolerant bacterium in the family Bacillaceae, isolated from kimchi.</title>
        <authorList>
            <person name="Jang J.Y."/>
            <person name="Oh Y.J."/>
            <person name="Lim S.K."/>
            <person name="Park H.K."/>
            <person name="Lee C."/>
            <person name="Kim J.Y."/>
            <person name="Lee M.A."/>
            <person name="Choi H.J."/>
        </authorList>
    </citation>
    <scope>NUCLEOTIDE SEQUENCE [LARGE SCALE GENOMIC DNA]</scope>
    <source>
        <strain evidence="2 3">NKC1-1</strain>
    </source>
</reference>
<feature type="transmembrane region" description="Helical" evidence="1">
    <location>
        <begin position="83"/>
        <end position="103"/>
    </location>
</feature>
<proteinExistence type="predicted"/>
<feature type="transmembrane region" description="Helical" evidence="1">
    <location>
        <begin position="54"/>
        <end position="76"/>
    </location>
</feature>
<dbReference type="Pfam" id="PF19700">
    <property type="entry name" value="DUF6198"/>
    <property type="match status" value="1"/>
</dbReference>
<dbReference type="Proteomes" id="UP000252100">
    <property type="component" value="Chromosome"/>
</dbReference>
<sequence length="230" mass="25212">MVRHSLGRVKRNFLRWGTFTVGIMVMSMGIALMIRADLGAAPWDVFHIGLMMNLGMTVGSWSIIVGTVIIGTSALLDRRLPQLGSILNMVFVGVFIDLFLLAISTPAHLSLQIAMLLMGVLIMGVGIGVYIAPNCGAGPRDMLMLSIANRTGMPVGRVRLLMEITVLLCGWTLGGPVFIGTIIFSLTIGPVVGYTLPFCRRLFNAWIERGTRNEDLDKRAVRTYHHDRVS</sequence>
<dbReference type="PANTHER" id="PTHR40078:SF1">
    <property type="entry name" value="INTEGRAL MEMBRANE PROTEIN"/>
    <property type="match status" value="1"/>
</dbReference>